<evidence type="ECO:0000313" key="2">
    <source>
        <dbReference type="Proteomes" id="UP000002489"/>
    </source>
</evidence>
<dbReference type="EnsemblFungi" id="FOXG_10228T0">
    <property type="protein sequence ID" value="FOXG_10228P0"/>
    <property type="gene ID" value="FOXG_10228"/>
</dbReference>
<sequence length="179" mass="19866">MSHPNDNSDVMAGTGVLMISEPTDPGAFNNAATLWRAALPSRDVSSTISTQTDEYFCLSSVPPTSGRSEDKSPFKVFGKIMQPPAAMLMGGIKKWRHLQQYLVNLASRNDAVISSKMDGWLAAIFLLAWIQVLRDRVEHDKRTRLAMTKTSNYYLRLRCRECLNMGIAASSSLQGVHVM</sequence>
<reference evidence="1" key="2">
    <citation type="submission" date="2025-08" db="UniProtKB">
        <authorList>
            <consortium name="EnsemblFungi"/>
        </authorList>
    </citation>
    <scope>IDENTIFICATION</scope>
    <source>
        <strain evidence="1">4287 / CBS 123668 / FGSC 9935 / NRRL 34936</strain>
    </source>
</reference>
<accession>A0A0D2Y1T5</accession>
<organism evidence="1 2">
    <name type="scientific">Fusarium oxysporum (strain Fo5176)</name>
    <name type="common">Fusarium vascular wilt</name>
    <dbReference type="NCBI Taxonomy" id="660025"/>
    <lineage>
        <taxon>Eukaryota</taxon>
        <taxon>Fungi</taxon>
        <taxon>Dikarya</taxon>
        <taxon>Ascomycota</taxon>
        <taxon>Pezizomycotina</taxon>
        <taxon>Sordariomycetes</taxon>
        <taxon>Hypocreomycetidae</taxon>
        <taxon>Hypocreales</taxon>
        <taxon>Nectriaceae</taxon>
        <taxon>Fusarium</taxon>
        <taxon>Fusarium oxysporum species complex</taxon>
    </lineage>
</organism>
<dbReference type="STRING" id="426428.A0A0D2Y1T5"/>
<name>A0A0D2Y1T5_FUSOF</name>
<dbReference type="AlphaFoldDB" id="A0A0D2Y1T5"/>
<reference evidence="2" key="1">
    <citation type="journal article" date="2012" name="Mol. Plant Microbe Interact.">
        <title>A highly conserved effector in Fusarium oxysporum is required for full virulence on Arabidopsis.</title>
        <authorList>
            <person name="Thatcher L.F."/>
            <person name="Gardiner D.M."/>
            <person name="Kazan K."/>
            <person name="Manners J."/>
        </authorList>
    </citation>
    <scope>NUCLEOTIDE SEQUENCE [LARGE SCALE GENOMIC DNA]</scope>
    <source>
        <strain evidence="2">Fo5176</strain>
    </source>
</reference>
<proteinExistence type="predicted"/>
<evidence type="ECO:0000313" key="1">
    <source>
        <dbReference type="EnsemblFungi" id="FOXG_10228P0"/>
    </source>
</evidence>
<protein>
    <submittedName>
        <fullName evidence="1">Uncharacterized protein</fullName>
    </submittedName>
</protein>
<dbReference type="Proteomes" id="UP000002489">
    <property type="component" value="Unassembled WGS sequence"/>
</dbReference>